<protein>
    <submittedName>
        <fullName evidence="1">Uncharacterized protein</fullName>
    </submittedName>
</protein>
<dbReference type="RefSeq" id="WP_195812731.1">
    <property type="nucleotide sequence ID" value="NZ_JADOBI010000001.1"/>
</dbReference>
<reference evidence="1 2" key="1">
    <citation type="submission" date="2020-11" db="EMBL/GenBank/DDBJ databases">
        <title>Taxonomic investigation of Rahnella strains.</title>
        <authorList>
            <person name="Lee S.D."/>
        </authorList>
    </citation>
    <scope>NUCLEOTIDE SEQUENCE [LARGE SCALE GENOMIC DNA]</scope>
    <source>
        <strain evidence="1 2">SAP-17</strain>
    </source>
</reference>
<proteinExistence type="predicted"/>
<organism evidence="1 2">
    <name type="scientific">Rahnella laticis</name>
    <dbReference type="NCBI Taxonomy" id="2787622"/>
    <lineage>
        <taxon>Bacteria</taxon>
        <taxon>Pseudomonadati</taxon>
        <taxon>Pseudomonadota</taxon>
        <taxon>Gammaproteobacteria</taxon>
        <taxon>Enterobacterales</taxon>
        <taxon>Yersiniaceae</taxon>
        <taxon>Rahnella</taxon>
    </lineage>
</organism>
<evidence type="ECO:0000313" key="1">
    <source>
        <dbReference type="EMBL" id="MBF7978075.1"/>
    </source>
</evidence>
<evidence type="ECO:0000313" key="2">
    <source>
        <dbReference type="Proteomes" id="UP000636811"/>
    </source>
</evidence>
<keyword evidence="2" id="KW-1185">Reference proteome</keyword>
<comment type="caution">
    <text evidence="1">The sequence shown here is derived from an EMBL/GenBank/DDBJ whole genome shotgun (WGS) entry which is preliminary data.</text>
</comment>
<dbReference type="EMBL" id="JADOBI010000001">
    <property type="protein sequence ID" value="MBF7978075.1"/>
    <property type="molecule type" value="Genomic_DNA"/>
</dbReference>
<sequence>MSQQPWERYELDFLAEVAGTMTLKEVAEKLERTQGSVKNKAMYLGITLFSAKGWQSWTPEHTALFSSHSDKEISLITGRSLRAVATKRYNIRIHARAA</sequence>
<dbReference type="Proteomes" id="UP000636811">
    <property type="component" value="Unassembled WGS sequence"/>
</dbReference>
<name>A0ABS0E246_9GAMM</name>
<gene>
    <name evidence="1" type="ORF">IV433_01475</name>
</gene>
<accession>A0ABS0E246</accession>